<keyword evidence="2" id="KW-1185">Reference proteome</keyword>
<evidence type="ECO:0000313" key="1">
    <source>
        <dbReference type="EMBL" id="EGD56747.1"/>
    </source>
</evidence>
<gene>
    <name evidence="1" type="ORF">SCNU_00175</name>
</gene>
<accession>F1YEB4</accession>
<comment type="caution">
    <text evidence="1">The sequence shown here is derived from an EMBL/GenBank/DDBJ whole genome shotgun (WGS) entry which is preliminary data.</text>
</comment>
<proteinExistence type="predicted"/>
<sequence length="429" mass="46669">MNDVPAALLNAAPDDRDAEQPDVWASTPELQHIRDAAQSRLMAPAAVLGAVLARRLAEVPPNIQLPPVIGDEQSLNFYTLAYGPPASGRSASDSVAAKLLGPSGVEWTPLPASGEKLAGTFVTPDSNAPHGVRFVRRTAYLAWDEVLALRASAERNGSTLLASLLSAWPGKGIGTTTQTRDRNTPVPPHSYRLCAFLGVQPANADALLAGAKDGLPQRFLWMATEDPTMPARTLGGGDIVPLRLADIFRFDDPQELGQVQHVEVCEAARDSIVAARLNVVRGHGEPASGHRLLLQEKVASGLSLLRPDCDMPIVDDASWHLAGRVMSELHDPTFTRAIKDRSREERQRVQHLGHLDEERAAAAETSAVKRVAERLDARMPPTGMTVTDINRAVAGRDKARNLHRDAREWLVNTARWVKEDGRYFRASEQ</sequence>
<dbReference type="RefSeq" id="WP_009677312.1">
    <property type="nucleotide sequence ID" value="NZ_AEUD01000001.1"/>
</dbReference>
<organism evidence="1 2">
    <name type="scientific">Gordonia neofelifaecis NRRL B-59395</name>
    <dbReference type="NCBI Taxonomy" id="644548"/>
    <lineage>
        <taxon>Bacteria</taxon>
        <taxon>Bacillati</taxon>
        <taxon>Actinomycetota</taxon>
        <taxon>Actinomycetes</taxon>
        <taxon>Mycobacteriales</taxon>
        <taxon>Gordoniaceae</taxon>
        <taxon>Gordonia</taxon>
    </lineage>
</organism>
<evidence type="ECO:0000313" key="2">
    <source>
        <dbReference type="Proteomes" id="UP000035065"/>
    </source>
</evidence>
<dbReference type="eggNOG" id="ENOG502ZBKQ">
    <property type="taxonomic scope" value="Bacteria"/>
</dbReference>
<dbReference type="Proteomes" id="UP000035065">
    <property type="component" value="Unassembled WGS sequence"/>
</dbReference>
<dbReference type="STRING" id="644548.SCNU_00175"/>
<dbReference type="AlphaFoldDB" id="F1YEB4"/>
<dbReference type="EMBL" id="AEUD01000001">
    <property type="protein sequence ID" value="EGD56747.1"/>
    <property type="molecule type" value="Genomic_DNA"/>
</dbReference>
<name>F1YEB4_9ACTN</name>
<protein>
    <submittedName>
        <fullName evidence="1">Uncharacterized protein</fullName>
    </submittedName>
</protein>
<reference evidence="1 2" key="1">
    <citation type="journal article" date="2011" name="J. Bacteriol.">
        <title>Draft Genome Sequence of Gordonia neofelifaecis NRRL B-59395, a Cholesterol-Degrading Actinomycete.</title>
        <authorList>
            <person name="Ge F."/>
            <person name="Li W."/>
            <person name="Chen G."/>
            <person name="Liu Y."/>
            <person name="Zhang G."/>
            <person name="Yong B."/>
            <person name="Wang Q."/>
            <person name="Wang N."/>
            <person name="Huang Z."/>
            <person name="Li W."/>
            <person name="Wang J."/>
            <person name="Wu C."/>
            <person name="Xie Q."/>
            <person name="Liu G."/>
        </authorList>
    </citation>
    <scope>NUCLEOTIDE SEQUENCE [LARGE SCALE GENOMIC DNA]</scope>
    <source>
        <strain evidence="1 2">NRRL B-59395</strain>
    </source>
</reference>
<dbReference type="OrthoDB" id="3218228at2"/>